<sequence>CSPSAILSEEETSSEGAVDGHVGVFLPRGLNLSSRAGC</sequence>
<protein>
    <submittedName>
        <fullName evidence="1">Uncharacterized protein</fullName>
    </submittedName>
</protein>
<name>A0A392TGU7_9FABA</name>
<organism evidence="1 2">
    <name type="scientific">Trifolium medium</name>
    <dbReference type="NCBI Taxonomy" id="97028"/>
    <lineage>
        <taxon>Eukaryota</taxon>
        <taxon>Viridiplantae</taxon>
        <taxon>Streptophyta</taxon>
        <taxon>Embryophyta</taxon>
        <taxon>Tracheophyta</taxon>
        <taxon>Spermatophyta</taxon>
        <taxon>Magnoliopsida</taxon>
        <taxon>eudicotyledons</taxon>
        <taxon>Gunneridae</taxon>
        <taxon>Pentapetalae</taxon>
        <taxon>rosids</taxon>
        <taxon>fabids</taxon>
        <taxon>Fabales</taxon>
        <taxon>Fabaceae</taxon>
        <taxon>Papilionoideae</taxon>
        <taxon>50 kb inversion clade</taxon>
        <taxon>NPAAA clade</taxon>
        <taxon>Hologalegina</taxon>
        <taxon>IRL clade</taxon>
        <taxon>Trifolieae</taxon>
        <taxon>Trifolium</taxon>
    </lineage>
</organism>
<evidence type="ECO:0000313" key="1">
    <source>
        <dbReference type="EMBL" id="MCI59824.1"/>
    </source>
</evidence>
<dbReference type="Proteomes" id="UP000265520">
    <property type="component" value="Unassembled WGS sequence"/>
</dbReference>
<dbReference type="AlphaFoldDB" id="A0A392TGU7"/>
<evidence type="ECO:0000313" key="2">
    <source>
        <dbReference type="Proteomes" id="UP000265520"/>
    </source>
</evidence>
<dbReference type="EMBL" id="LXQA010570578">
    <property type="protein sequence ID" value="MCI59824.1"/>
    <property type="molecule type" value="Genomic_DNA"/>
</dbReference>
<proteinExistence type="predicted"/>
<keyword evidence="2" id="KW-1185">Reference proteome</keyword>
<reference evidence="1 2" key="1">
    <citation type="journal article" date="2018" name="Front. Plant Sci.">
        <title>Red Clover (Trifolium pratense) and Zigzag Clover (T. medium) - A Picture of Genomic Similarities and Differences.</title>
        <authorList>
            <person name="Dluhosova J."/>
            <person name="Istvanek J."/>
            <person name="Nedelnik J."/>
            <person name="Repkova J."/>
        </authorList>
    </citation>
    <scope>NUCLEOTIDE SEQUENCE [LARGE SCALE GENOMIC DNA]</scope>
    <source>
        <strain evidence="2">cv. 10/8</strain>
        <tissue evidence="1">Leaf</tissue>
    </source>
</reference>
<accession>A0A392TGU7</accession>
<comment type="caution">
    <text evidence="1">The sequence shown here is derived from an EMBL/GenBank/DDBJ whole genome shotgun (WGS) entry which is preliminary data.</text>
</comment>
<feature type="non-terminal residue" evidence="1">
    <location>
        <position position="1"/>
    </location>
</feature>